<evidence type="ECO:0000313" key="7">
    <source>
        <dbReference type="EMBL" id="AXH00826.1"/>
    </source>
</evidence>
<feature type="region of interest" description="Disordered" evidence="5">
    <location>
        <begin position="737"/>
        <end position="773"/>
    </location>
</feature>
<accession>A0A345IMA3</accession>
<name>A0A345IMA3_9DEIO</name>
<sequence length="773" mass="86350">MAKPPLSREDYLDLYGPTLHYTPPGGFRTVDDYDDLVDTHCCFCGQQCGIKLKVKDNAVVGFEPRYEFPFNRGKLCPKGIKRYLQGSHPDRLLHPMRRTPTGYERITWDEALSETVAKIQEIQAKYGKDAFAMLSGVSLTNEKSYLVGKFARLALQTANLDYNGRLCMVSAGAGNKKAYGIDRSSNHWEDITQAKVIFIIGTNIAECFPITTDYIWRARDNGAKIIYADPRMVPMARTADLFLPLRVGSDSALLMAMLHVLIRDRLIDEEFIRNHTVGFEDTADAVSNATPEWAAEITGIPAEKIELAARWYGEAETGMILHARGLEHQTKGVDNVVSCANLALATGKIGKPGCGHSTITGQGNGQGGREHGHKCDQLPGNRDITNPEHRKYIAEVWGCPEEEIPGKGLTAQEILNEIHAGNIKGLLSLCFNPLVSLPDANFNREALDKLEHYTVIDFFLSETAQHADIVLPGSLHEEDEGTSTSGEGRVIKINAPVTPPGEARRDWEIMLDIAERLGRGKYFQYTSTREIFEELRLASRGGTADYSGITWDKVVNTMGVFWPAPQVTERGKTTMKVAELDSLHPGTPRLYEGGRFYHADGKARFNAVKWRESGEVVDEEYPVWFTTGRVVSQYLSGTQTRRIGPLVDQFPHPKLEIHPRMAKQLGIQTDDWVTIQTRRGEVIIQANVVNTIRPDTVFMAYHWGGKESANLLTQRALDPVSKIPEFKVSACRVRLATPEEQAEGERVKAASARTEKNLPDGYGLRERRQELRR</sequence>
<dbReference type="Pfam" id="PF01568">
    <property type="entry name" value="Molydop_binding"/>
    <property type="match status" value="1"/>
</dbReference>
<feature type="compositionally biased region" description="Basic and acidic residues" evidence="5">
    <location>
        <begin position="743"/>
        <end position="773"/>
    </location>
</feature>
<keyword evidence="2" id="KW-0479">Metal-binding</keyword>
<evidence type="ECO:0000256" key="3">
    <source>
        <dbReference type="ARBA" id="ARBA00023004"/>
    </source>
</evidence>
<dbReference type="SUPFAM" id="SSF50692">
    <property type="entry name" value="ADC-like"/>
    <property type="match status" value="1"/>
</dbReference>
<dbReference type="Proteomes" id="UP000253744">
    <property type="component" value="Plasmid pDrdI"/>
</dbReference>
<protein>
    <submittedName>
        <fullName evidence="7">Nitrite reductase</fullName>
    </submittedName>
</protein>
<dbReference type="PANTHER" id="PTHR43105">
    <property type="entry name" value="RESPIRATORY NITRATE REDUCTASE"/>
    <property type="match status" value="1"/>
</dbReference>
<dbReference type="InterPro" id="IPR006657">
    <property type="entry name" value="MoPterin_dinucl-bd_dom"/>
</dbReference>
<feature type="domain" description="4Fe-4S Mo/W bis-MGD-type" evidence="6">
    <location>
        <begin position="34"/>
        <end position="90"/>
    </location>
</feature>
<keyword evidence="7" id="KW-0614">Plasmid</keyword>
<organism evidence="7 8">
    <name type="scientific">Deinococcus wulumuqiensis</name>
    <dbReference type="NCBI Taxonomy" id="980427"/>
    <lineage>
        <taxon>Bacteria</taxon>
        <taxon>Thermotogati</taxon>
        <taxon>Deinococcota</taxon>
        <taxon>Deinococci</taxon>
        <taxon>Deinococcales</taxon>
        <taxon>Deinococcaceae</taxon>
        <taxon>Deinococcus</taxon>
    </lineage>
</organism>
<dbReference type="EMBL" id="CP031163">
    <property type="protein sequence ID" value="AXH00826.1"/>
    <property type="molecule type" value="Genomic_DNA"/>
</dbReference>
<dbReference type="CDD" id="cd00508">
    <property type="entry name" value="MopB_CT_Fdh-Nap-like"/>
    <property type="match status" value="1"/>
</dbReference>
<dbReference type="GO" id="GO:0003954">
    <property type="term" value="F:NADH dehydrogenase activity"/>
    <property type="evidence" value="ECO:0007669"/>
    <property type="project" value="TreeGrafter"/>
</dbReference>
<evidence type="ECO:0000259" key="6">
    <source>
        <dbReference type="PROSITE" id="PS51669"/>
    </source>
</evidence>
<dbReference type="InterPro" id="IPR006656">
    <property type="entry name" value="Mopterin_OxRdtase"/>
</dbReference>
<dbReference type="GO" id="GO:0046872">
    <property type="term" value="F:metal ion binding"/>
    <property type="evidence" value="ECO:0007669"/>
    <property type="project" value="UniProtKB-KW"/>
</dbReference>
<dbReference type="GO" id="GO:0043546">
    <property type="term" value="F:molybdopterin cofactor binding"/>
    <property type="evidence" value="ECO:0007669"/>
    <property type="project" value="InterPro"/>
</dbReference>
<keyword evidence="3" id="KW-0408">Iron</keyword>
<dbReference type="KEGG" id="dwu:DVJ83_17015"/>
<dbReference type="Pfam" id="PF00384">
    <property type="entry name" value="Molybdopterin"/>
    <property type="match status" value="1"/>
</dbReference>
<dbReference type="SMART" id="SM00926">
    <property type="entry name" value="Molybdop_Fe4S4"/>
    <property type="match status" value="1"/>
</dbReference>
<dbReference type="PROSITE" id="PS51669">
    <property type="entry name" value="4FE4S_MOW_BIS_MGD"/>
    <property type="match status" value="1"/>
</dbReference>
<keyword evidence="4" id="KW-0411">Iron-sulfur</keyword>
<dbReference type="InterPro" id="IPR009010">
    <property type="entry name" value="Asp_de-COase-like_dom_sf"/>
</dbReference>
<dbReference type="RefSeq" id="WP_114673478.1">
    <property type="nucleotide sequence ID" value="NZ_CALTYN010000145.1"/>
</dbReference>
<feature type="region of interest" description="Disordered" evidence="5">
    <location>
        <begin position="360"/>
        <end position="384"/>
    </location>
</feature>
<keyword evidence="1" id="KW-0004">4Fe-4S</keyword>
<evidence type="ECO:0000256" key="5">
    <source>
        <dbReference type="SAM" id="MobiDB-lite"/>
    </source>
</evidence>
<evidence type="ECO:0000256" key="4">
    <source>
        <dbReference type="ARBA" id="ARBA00023014"/>
    </source>
</evidence>
<dbReference type="GO" id="GO:0016020">
    <property type="term" value="C:membrane"/>
    <property type="evidence" value="ECO:0007669"/>
    <property type="project" value="TreeGrafter"/>
</dbReference>
<geneLocation type="plasmid" evidence="8">
    <name>pdrdi</name>
</geneLocation>
<dbReference type="InterPro" id="IPR006963">
    <property type="entry name" value="Mopterin_OxRdtase_4Fe-4S_dom"/>
</dbReference>
<dbReference type="GO" id="GO:0022904">
    <property type="term" value="P:respiratory electron transport chain"/>
    <property type="evidence" value="ECO:0007669"/>
    <property type="project" value="TreeGrafter"/>
</dbReference>
<gene>
    <name evidence="7" type="ORF">DVJ83_17015</name>
</gene>
<dbReference type="Gene3D" id="3.40.50.740">
    <property type="match status" value="1"/>
</dbReference>
<evidence type="ECO:0000313" key="8">
    <source>
        <dbReference type="Proteomes" id="UP000253744"/>
    </source>
</evidence>
<reference evidence="7 8" key="1">
    <citation type="submission" date="2018-07" db="EMBL/GenBank/DDBJ databases">
        <title>Complete Genome and Methylome Analysis of Deinococcus wulumuqiensis NEB 479.</title>
        <authorList>
            <person name="Fomenkov A."/>
            <person name="Luyten Y."/>
            <person name="Vincze T."/>
            <person name="Anton B.P."/>
            <person name="Clark T."/>
            <person name="Roberts R.J."/>
            <person name="Morgan R.D."/>
        </authorList>
    </citation>
    <scope>NUCLEOTIDE SEQUENCE [LARGE SCALE GENOMIC DNA]</scope>
    <source>
        <strain evidence="7 8">NEB 479</strain>
        <plasmid evidence="8">Plasmid pdrdi</plasmid>
    </source>
</reference>
<proteinExistence type="predicted"/>
<dbReference type="SUPFAM" id="SSF53706">
    <property type="entry name" value="Formate dehydrogenase/DMSO reductase, domains 1-3"/>
    <property type="match status" value="1"/>
</dbReference>
<dbReference type="Gene3D" id="3.40.228.10">
    <property type="entry name" value="Dimethylsulfoxide Reductase, domain 2"/>
    <property type="match status" value="1"/>
</dbReference>
<dbReference type="GO" id="GO:0051539">
    <property type="term" value="F:4 iron, 4 sulfur cluster binding"/>
    <property type="evidence" value="ECO:0007669"/>
    <property type="project" value="UniProtKB-KW"/>
</dbReference>
<dbReference type="Gene3D" id="2.20.25.90">
    <property type="entry name" value="ADC-like domains"/>
    <property type="match status" value="1"/>
</dbReference>
<dbReference type="PANTHER" id="PTHR43105:SF10">
    <property type="entry name" value="NADH-QUINONE OXIDOREDUCTASE SUBUNIT G"/>
    <property type="match status" value="1"/>
</dbReference>
<evidence type="ECO:0000256" key="2">
    <source>
        <dbReference type="ARBA" id="ARBA00022723"/>
    </source>
</evidence>
<dbReference type="Gene3D" id="2.40.40.20">
    <property type="match status" value="1"/>
</dbReference>
<evidence type="ECO:0000256" key="1">
    <source>
        <dbReference type="ARBA" id="ARBA00022485"/>
    </source>
</evidence>
<dbReference type="AlphaFoldDB" id="A0A345IMA3"/>
<dbReference type="Pfam" id="PF04879">
    <property type="entry name" value="Molybdop_Fe4S4"/>
    <property type="match status" value="1"/>
</dbReference>
<dbReference type="InterPro" id="IPR050123">
    <property type="entry name" value="Prok_molybdopt-oxidoreductase"/>
</dbReference>